<comment type="subcellular location">
    <subcellularLocation>
        <location evidence="10">Nucleus</location>
    </subcellularLocation>
</comment>
<comment type="pathway">
    <text evidence="1 10">Purine metabolism; AMP biosynthesis via salvage pathway; AMP from adenosine: step 1/1.</text>
</comment>
<dbReference type="EMBL" id="AJVK01000526">
    <property type="status" value="NOT_ANNOTATED_CDS"/>
    <property type="molecule type" value="Genomic_DNA"/>
</dbReference>
<evidence type="ECO:0000256" key="8">
    <source>
        <dbReference type="ARBA" id="ARBA00022840"/>
    </source>
</evidence>
<dbReference type="GO" id="GO:0005829">
    <property type="term" value="C:cytosol"/>
    <property type="evidence" value="ECO:0007669"/>
    <property type="project" value="TreeGrafter"/>
</dbReference>
<dbReference type="PANTHER" id="PTHR45769:SF5">
    <property type="entry name" value="ADENOSINE KINASE"/>
    <property type="match status" value="1"/>
</dbReference>
<dbReference type="GO" id="GO:0005634">
    <property type="term" value="C:nucleus"/>
    <property type="evidence" value="ECO:0007669"/>
    <property type="project" value="UniProtKB-SubCell"/>
</dbReference>
<dbReference type="InterPro" id="IPR001805">
    <property type="entry name" value="Adenokinase"/>
</dbReference>
<dbReference type="PANTHER" id="PTHR45769">
    <property type="entry name" value="ADENOSINE KINASE"/>
    <property type="match status" value="1"/>
</dbReference>
<proteinExistence type="inferred from homology"/>
<dbReference type="VEuPathDB" id="VectorBase:PPAI002894"/>
<dbReference type="GO" id="GO:0044209">
    <property type="term" value="P:AMP salvage"/>
    <property type="evidence" value="ECO:0007669"/>
    <property type="project" value="UniProtKB-UniRule"/>
</dbReference>
<evidence type="ECO:0000256" key="5">
    <source>
        <dbReference type="ARBA" id="ARBA00022726"/>
    </source>
</evidence>
<dbReference type="EMBL" id="AJVK01000527">
    <property type="status" value="NOT_ANNOTATED_CDS"/>
    <property type="molecule type" value="Genomic_DNA"/>
</dbReference>
<keyword evidence="13" id="KW-1185">Reference proteome</keyword>
<comment type="similarity">
    <text evidence="2 10">Belongs to the carbohydrate kinase PfkB family.</text>
</comment>
<keyword evidence="10" id="KW-0539">Nucleus</keyword>
<dbReference type="EC" id="2.7.1.20" evidence="3 10"/>
<keyword evidence="10" id="KW-0460">Magnesium</keyword>
<dbReference type="InterPro" id="IPR011611">
    <property type="entry name" value="PfkB_dom"/>
</dbReference>
<evidence type="ECO:0000256" key="4">
    <source>
        <dbReference type="ARBA" id="ARBA00022679"/>
    </source>
</evidence>
<dbReference type="Pfam" id="PF00294">
    <property type="entry name" value="PfkB"/>
    <property type="match status" value="1"/>
</dbReference>
<evidence type="ECO:0000313" key="13">
    <source>
        <dbReference type="Proteomes" id="UP000092462"/>
    </source>
</evidence>
<evidence type="ECO:0000256" key="6">
    <source>
        <dbReference type="ARBA" id="ARBA00022741"/>
    </source>
</evidence>
<feature type="domain" description="Carbohydrate kinase PfkB" evidence="11">
    <location>
        <begin position="37"/>
        <end position="304"/>
    </location>
</feature>
<keyword evidence="5 10" id="KW-0660">Purine salvage</keyword>
<dbReference type="GO" id="GO:0006144">
    <property type="term" value="P:purine nucleobase metabolic process"/>
    <property type="evidence" value="ECO:0007669"/>
    <property type="project" value="TreeGrafter"/>
</dbReference>
<comment type="catalytic activity">
    <reaction evidence="10">
        <text>adenosine + ATP = AMP + ADP + H(+)</text>
        <dbReference type="Rhea" id="RHEA:20824"/>
        <dbReference type="ChEBI" id="CHEBI:15378"/>
        <dbReference type="ChEBI" id="CHEBI:16335"/>
        <dbReference type="ChEBI" id="CHEBI:30616"/>
        <dbReference type="ChEBI" id="CHEBI:456215"/>
        <dbReference type="ChEBI" id="CHEBI:456216"/>
        <dbReference type="EC" id="2.7.1.20"/>
    </reaction>
</comment>
<dbReference type="CDD" id="cd01168">
    <property type="entry name" value="adenosine_kinase"/>
    <property type="match status" value="1"/>
</dbReference>
<dbReference type="Proteomes" id="UP000092462">
    <property type="component" value="Unassembled WGS sequence"/>
</dbReference>
<reference evidence="12" key="1">
    <citation type="submission" date="2022-08" db="UniProtKB">
        <authorList>
            <consortium name="EnsemblMetazoa"/>
        </authorList>
    </citation>
    <scope>IDENTIFICATION</scope>
    <source>
        <strain evidence="12">Israel</strain>
    </source>
</reference>
<dbReference type="GO" id="GO:0004001">
    <property type="term" value="F:adenosine kinase activity"/>
    <property type="evidence" value="ECO:0007669"/>
    <property type="project" value="UniProtKB-UniRule"/>
</dbReference>
<evidence type="ECO:0000256" key="2">
    <source>
        <dbReference type="ARBA" id="ARBA00010688"/>
    </source>
</evidence>
<comment type="function">
    <text evidence="10">ATP dependent phosphorylation of adenosine and other related nucleoside analogs to monophosphate derivatives.</text>
</comment>
<protein>
    <recommendedName>
        <fullName evidence="3 10">Adenosine kinase</fullName>
        <shortName evidence="10">AK</shortName>
        <ecNumber evidence="3 10">2.7.1.20</ecNumber>
    </recommendedName>
    <alternativeName>
        <fullName evidence="10">Adenosine 5'-phosphotransferase</fullName>
    </alternativeName>
</protein>
<dbReference type="VEuPathDB" id="VectorBase:PPAPM1_006108"/>
<name>A0A1B0D5Y5_PHLPP</name>
<evidence type="ECO:0000256" key="9">
    <source>
        <dbReference type="PIRSR" id="PIRSR601805-1"/>
    </source>
</evidence>
<dbReference type="Gene3D" id="3.30.1110.10">
    <property type="match status" value="1"/>
</dbReference>
<keyword evidence="8 10" id="KW-0067">ATP-binding</keyword>
<dbReference type="SUPFAM" id="SSF53613">
    <property type="entry name" value="Ribokinase-like"/>
    <property type="match status" value="1"/>
</dbReference>
<evidence type="ECO:0000256" key="10">
    <source>
        <dbReference type="RuleBase" id="RU368116"/>
    </source>
</evidence>
<evidence type="ECO:0000256" key="7">
    <source>
        <dbReference type="ARBA" id="ARBA00022777"/>
    </source>
</evidence>
<accession>A0A1B0D5Y5</accession>
<evidence type="ECO:0000313" key="12">
    <source>
        <dbReference type="EnsemblMetazoa" id="PPAI002894-PA"/>
    </source>
</evidence>
<comment type="subunit">
    <text evidence="10">Monomer.</text>
</comment>
<comment type="cofactor">
    <cofactor evidence="10">
        <name>Mg(2+)</name>
        <dbReference type="ChEBI" id="CHEBI:18420"/>
    </cofactor>
    <text evidence="10">Binds 3 Mg(2+) ions per subunit.</text>
</comment>
<evidence type="ECO:0000256" key="3">
    <source>
        <dbReference type="ARBA" id="ARBA00012119"/>
    </source>
</evidence>
<evidence type="ECO:0000259" key="11">
    <source>
        <dbReference type="Pfam" id="PF00294"/>
    </source>
</evidence>
<dbReference type="EnsemblMetazoa" id="PPAI002894-RA">
    <property type="protein sequence ID" value="PPAI002894-PA"/>
    <property type="gene ID" value="PPAI002894"/>
</dbReference>
<keyword evidence="6 10" id="KW-0547">Nucleotide-binding</keyword>
<keyword evidence="4 10" id="KW-0808">Transferase</keyword>
<keyword evidence="7 10" id="KW-0418">Kinase</keyword>
<dbReference type="AlphaFoldDB" id="A0A1B0D5Y5"/>
<sequence>MSIAVDDESIRMKYNLKANDQLEIPIETLMAVKKDAEERYQKTVQFNPGGSSLNTCRILRALGEENVLFCGSVGKDVNGEKLLKLIQERCSTAVCLCLIEGSNRCLIANIGAAFRIELSWLSSEAFDEVCLARIFYIEGYFVPERFHICQWLVEKIGKTGKLAINLNAKYIVESLKEEFKFLLKACDLIFGNTSEFSTLIKVSGYTSLTSCVDLIAKDTDKDKILVITDGEHPVKLIEIKNKVVKLQEIQVEKVDNVQDTTGAGDAFVAGFFFAYIRDRSPWECVQEGISVARRTITQIGCYLPEMRK</sequence>
<dbReference type="GO" id="GO:0006166">
    <property type="term" value="P:purine ribonucleoside salvage"/>
    <property type="evidence" value="ECO:0007669"/>
    <property type="project" value="UniProtKB-KW"/>
</dbReference>
<dbReference type="InterPro" id="IPR029056">
    <property type="entry name" value="Ribokinase-like"/>
</dbReference>
<dbReference type="Gene3D" id="3.40.1190.20">
    <property type="match status" value="1"/>
</dbReference>
<feature type="active site" description="Proton acceptor" evidence="9">
    <location>
        <position position="265"/>
    </location>
</feature>
<organism evidence="12 13">
    <name type="scientific">Phlebotomus papatasi</name>
    <name type="common">Sandfly</name>
    <dbReference type="NCBI Taxonomy" id="29031"/>
    <lineage>
        <taxon>Eukaryota</taxon>
        <taxon>Metazoa</taxon>
        <taxon>Ecdysozoa</taxon>
        <taxon>Arthropoda</taxon>
        <taxon>Hexapoda</taxon>
        <taxon>Insecta</taxon>
        <taxon>Pterygota</taxon>
        <taxon>Neoptera</taxon>
        <taxon>Endopterygota</taxon>
        <taxon>Diptera</taxon>
        <taxon>Nematocera</taxon>
        <taxon>Psychodoidea</taxon>
        <taxon>Psychodidae</taxon>
        <taxon>Phlebotomus</taxon>
        <taxon>Phlebotomus</taxon>
    </lineage>
</organism>
<dbReference type="GO" id="GO:0005524">
    <property type="term" value="F:ATP binding"/>
    <property type="evidence" value="ECO:0007669"/>
    <property type="project" value="UniProtKB-UniRule"/>
</dbReference>
<evidence type="ECO:0000256" key="1">
    <source>
        <dbReference type="ARBA" id="ARBA00004801"/>
    </source>
</evidence>